<reference evidence="2 3" key="1">
    <citation type="submission" date="2016-03" db="EMBL/GenBank/DDBJ databases">
        <title>Choanephora cucurbitarum.</title>
        <authorList>
            <person name="Min B."/>
            <person name="Park H."/>
            <person name="Park J.-H."/>
            <person name="Shin H.-D."/>
            <person name="Choi I.-G."/>
        </authorList>
    </citation>
    <scope>NUCLEOTIDE SEQUENCE [LARGE SCALE GENOMIC DNA]</scope>
    <source>
        <strain evidence="2 3">KUS-F28377</strain>
    </source>
</reference>
<accession>A0A1C7NWS7</accession>
<dbReference type="OrthoDB" id="2380640at2759"/>
<proteinExistence type="predicted"/>
<dbReference type="InParanoid" id="A0A1C7NWS7"/>
<evidence type="ECO:0000313" key="3">
    <source>
        <dbReference type="Proteomes" id="UP000093000"/>
    </source>
</evidence>
<protein>
    <submittedName>
        <fullName evidence="2">Uncharacterized protein</fullName>
    </submittedName>
</protein>
<name>A0A1C7NWS7_9FUNG</name>
<keyword evidence="3" id="KW-1185">Reference proteome</keyword>
<dbReference type="AlphaFoldDB" id="A0A1C7NWS7"/>
<dbReference type="Proteomes" id="UP000093000">
    <property type="component" value="Unassembled WGS sequence"/>
</dbReference>
<feature type="region of interest" description="Disordered" evidence="1">
    <location>
        <begin position="87"/>
        <end position="111"/>
    </location>
</feature>
<sequence>MCDTNWCTFCDCAIKPELDSIYCSEKCFQRDAFSYTTIHTKQYDVPALKTLPLLSTSREDYTQSYQIESSNSSICSDDLAAMHLDMLRSSPPNGSHTRRPPSLSFTRSRSNSSHNLETSFLATPDNTMVINQKLSSFPIVESLTKKSEQNKCK</sequence>
<comment type="caution">
    <text evidence="2">The sequence shown here is derived from an EMBL/GenBank/DDBJ whole genome shotgun (WGS) entry which is preliminary data.</text>
</comment>
<dbReference type="Pfam" id="PF12855">
    <property type="entry name" value="Ecl1"/>
    <property type="match status" value="1"/>
</dbReference>
<organism evidence="2 3">
    <name type="scientific">Choanephora cucurbitarum</name>
    <dbReference type="NCBI Taxonomy" id="101091"/>
    <lineage>
        <taxon>Eukaryota</taxon>
        <taxon>Fungi</taxon>
        <taxon>Fungi incertae sedis</taxon>
        <taxon>Mucoromycota</taxon>
        <taxon>Mucoromycotina</taxon>
        <taxon>Mucoromycetes</taxon>
        <taxon>Mucorales</taxon>
        <taxon>Mucorineae</taxon>
        <taxon>Choanephoraceae</taxon>
        <taxon>Choanephoroideae</taxon>
        <taxon>Choanephora</taxon>
    </lineage>
</organism>
<evidence type="ECO:0000313" key="2">
    <source>
        <dbReference type="EMBL" id="OBZ91904.1"/>
    </source>
</evidence>
<dbReference type="InterPro" id="IPR024368">
    <property type="entry name" value="Ecl1/2/3"/>
</dbReference>
<dbReference type="EMBL" id="LUGH01000001">
    <property type="protein sequence ID" value="OBZ91904.1"/>
    <property type="molecule type" value="Genomic_DNA"/>
</dbReference>
<feature type="compositionally biased region" description="Low complexity" evidence="1">
    <location>
        <begin position="102"/>
        <end position="111"/>
    </location>
</feature>
<gene>
    <name evidence="2" type="ORF">A0J61_00042</name>
</gene>
<evidence type="ECO:0000256" key="1">
    <source>
        <dbReference type="SAM" id="MobiDB-lite"/>
    </source>
</evidence>